<reference evidence="2 3" key="1">
    <citation type="submission" date="2011-04" db="EMBL/GenBank/DDBJ databases">
        <title>Complete sequence of Cellulomonas fimi ATCC 484.</title>
        <authorList>
            <consortium name="US DOE Joint Genome Institute"/>
            <person name="Lucas S."/>
            <person name="Han J."/>
            <person name="Lapidus A."/>
            <person name="Cheng J.-F."/>
            <person name="Goodwin L."/>
            <person name="Pitluck S."/>
            <person name="Peters L."/>
            <person name="Chertkov O."/>
            <person name="Detter J.C."/>
            <person name="Han C."/>
            <person name="Tapia R."/>
            <person name="Land M."/>
            <person name="Hauser L."/>
            <person name="Kyrpides N."/>
            <person name="Ivanova N."/>
            <person name="Ovchinnikova G."/>
            <person name="Pagani I."/>
            <person name="Mead D."/>
            <person name="Brumm P."/>
            <person name="Woyke T."/>
        </authorList>
    </citation>
    <scope>NUCLEOTIDE SEQUENCE [LARGE SCALE GENOMIC DNA]</scope>
    <source>
        <strain evidence="3">ATCC 484 / DSM 20113 / JCM 1341 / NBRC 15513 / NCIMB 8980 / NCTC 7547</strain>
    </source>
</reference>
<evidence type="ECO:0000313" key="3">
    <source>
        <dbReference type="Proteomes" id="UP000008460"/>
    </source>
</evidence>
<dbReference type="RefSeq" id="WP_013770335.1">
    <property type="nucleotide sequence ID" value="NC_015514.1"/>
</dbReference>
<evidence type="ECO:0000313" key="2">
    <source>
        <dbReference type="EMBL" id="AEE45309.1"/>
    </source>
</evidence>
<name>F4H388_CELFA</name>
<proteinExistence type="predicted"/>
<dbReference type="STRING" id="590998.Celf_1174"/>
<dbReference type="KEGG" id="cfi:Celf_1174"/>
<feature type="domain" description="THIF-type NAD/FAD binding fold" evidence="1">
    <location>
        <begin position="115"/>
        <end position="183"/>
    </location>
</feature>
<dbReference type="eggNOG" id="COG0476">
    <property type="taxonomic scope" value="Bacteria"/>
</dbReference>
<sequence length="332" mass="33576">MRLRPGLQVLRRGAAEVQVGTDPRWAVRLVDLDPADARALTGLDAGTDLDDLDDRGASADAAARLAPRLAAAGLTTTDDGRTAPGPSCADAAVWSLLLPDGNGRGLVATRSARCVGVVGLGPVGLAVAVTLAAAGVGHVLLDDDRPVRAGDVGPAGYRWGDVGSRRAAVAARLLRDTAPRVGVDDGTPPDLLVVAEHGAADPARSAVLVGSAVPHLSVVVREGDTVVGPLVVPGSGPCLRCLDLHRTDLDPGWPVLLAQLTAPADDRPEVGVVAAVAAGVASAAALAHLDGVVAPRPGVTFEVTLPDAVPRERTWAVHPDCGCTALPVPSGR</sequence>
<evidence type="ECO:0000259" key="1">
    <source>
        <dbReference type="Pfam" id="PF00899"/>
    </source>
</evidence>
<accession>F4H388</accession>
<dbReference type="GO" id="GO:0008641">
    <property type="term" value="F:ubiquitin-like modifier activating enzyme activity"/>
    <property type="evidence" value="ECO:0007669"/>
    <property type="project" value="InterPro"/>
</dbReference>
<dbReference type="Pfam" id="PF00899">
    <property type="entry name" value="ThiF"/>
    <property type="match status" value="1"/>
</dbReference>
<protein>
    <submittedName>
        <fullName evidence="2">UBA/THIF-type NAD/FAD binding protein</fullName>
    </submittedName>
</protein>
<dbReference type="SUPFAM" id="SSF69572">
    <property type="entry name" value="Activating enzymes of the ubiquitin-like proteins"/>
    <property type="match status" value="1"/>
</dbReference>
<organism evidence="2 3">
    <name type="scientific">Cellulomonas fimi (strain ATCC 484 / DSM 20113 / JCM 1341 / CCUG 24087 / LMG 16345 / NBRC 15513 / NCIMB 8980 / NCTC 7547 / NRS-133)</name>
    <dbReference type="NCBI Taxonomy" id="590998"/>
    <lineage>
        <taxon>Bacteria</taxon>
        <taxon>Bacillati</taxon>
        <taxon>Actinomycetota</taxon>
        <taxon>Actinomycetes</taxon>
        <taxon>Micrococcales</taxon>
        <taxon>Cellulomonadaceae</taxon>
        <taxon>Cellulomonas</taxon>
    </lineage>
</organism>
<dbReference type="Gene3D" id="3.40.50.720">
    <property type="entry name" value="NAD(P)-binding Rossmann-like Domain"/>
    <property type="match status" value="1"/>
</dbReference>
<dbReference type="InterPro" id="IPR000594">
    <property type="entry name" value="ThiF_NAD_FAD-bd"/>
</dbReference>
<dbReference type="Proteomes" id="UP000008460">
    <property type="component" value="Chromosome"/>
</dbReference>
<dbReference type="InterPro" id="IPR035985">
    <property type="entry name" value="Ubiquitin-activating_enz"/>
</dbReference>
<gene>
    <name evidence="2" type="ordered locus">Celf_1174</name>
</gene>
<dbReference type="HOGENOM" id="CLU_042635_0_0_11"/>
<keyword evidence="3" id="KW-1185">Reference proteome</keyword>
<dbReference type="EMBL" id="CP002666">
    <property type="protein sequence ID" value="AEE45309.1"/>
    <property type="molecule type" value="Genomic_DNA"/>
</dbReference>
<dbReference type="AlphaFoldDB" id="F4H388"/>